<dbReference type="Proteomes" id="UP000186143">
    <property type="component" value="Unassembled WGS sequence"/>
</dbReference>
<gene>
    <name evidence="2" type="ORF">BJF92_21980</name>
</gene>
<evidence type="ECO:0000313" key="2">
    <source>
        <dbReference type="EMBL" id="OLP55248.1"/>
    </source>
</evidence>
<name>A0A1Q9AJ23_9HYPH</name>
<feature type="transmembrane region" description="Helical" evidence="1">
    <location>
        <begin position="6"/>
        <end position="26"/>
    </location>
</feature>
<dbReference type="RefSeq" id="WP_075634796.1">
    <property type="nucleotide sequence ID" value="NZ_MKIO01000029.1"/>
</dbReference>
<proteinExistence type="predicted"/>
<dbReference type="STRING" id="1672749.BJF92_21980"/>
<protein>
    <submittedName>
        <fullName evidence="2">Uncharacterized protein</fullName>
    </submittedName>
</protein>
<evidence type="ECO:0000313" key="3">
    <source>
        <dbReference type="Proteomes" id="UP000186143"/>
    </source>
</evidence>
<dbReference type="AlphaFoldDB" id="A0A1Q9AJ23"/>
<accession>A0A1Q9AJ23</accession>
<sequence>MDLPVEWSWLIVIGAASAAGLFYLRMTQRAEEEQRMPDPGLAIIEFGRAFPEEAIRAIHATQNGQATFLRLHDERVGLMVSHGAHYACYRFEAGQIRLDHAPDTQTLAIVFPQFAKLDGLYHFTTPEAAADVSLWLLGSFRT</sequence>
<keyword evidence="1" id="KW-1133">Transmembrane helix</keyword>
<organism evidence="2 3">
    <name type="scientific">Xaviernesmea rhizosphaerae</name>
    <dbReference type="NCBI Taxonomy" id="1672749"/>
    <lineage>
        <taxon>Bacteria</taxon>
        <taxon>Pseudomonadati</taxon>
        <taxon>Pseudomonadota</taxon>
        <taxon>Alphaproteobacteria</taxon>
        <taxon>Hyphomicrobiales</taxon>
        <taxon>Rhizobiaceae</taxon>
        <taxon>Rhizobium/Agrobacterium group</taxon>
        <taxon>Xaviernesmea</taxon>
    </lineage>
</organism>
<reference evidence="2 3" key="1">
    <citation type="submission" date="2016-09" db="EMBL/GenBank/DDBJ databases">
        <title>Rhizobium sp. nov., a novel species isolated from the rice rhizosphere.</title>
        <authorList>
            <person name="Zhao J."/>
            <person name="Zhang X."/>
        </authorList>
    </citation>
    <scope>NUCLEOTIDE SEQUENCE [LARGE SCALE GENOMIC DNA]</scope>
    <source>
        <strain evidence="2 3">MH17</strain>
    </source>
</reference>
<comment type="caution">
    <text evidence="2">The sequence shown here is derived from an EMBL/GenBank/DDBJ whole genome shotgun (WGS) entry which is preliminary data.</text>
</comment>
<keyword evidence="1" id="KW-0812">Transmembrane</keyword>
<dbReference type="EMBL" id="MKIO01000029">
    <property type="protein sequence ID" value="OLP55248.1"/>
    <property type="molecule type" value="Genomic_DNA"/>
</dbReference>
<keyword evidence="1" id="KW-0472">Membrane</keyword>
<dbReference type="OrthoDB" id="8445114at2"/>
<evidence type="ECO:0000256" key="1">
    <source>
        <dbReference type="SAM" id="Phobius"/>
    </source>
</evidence>